<reference evidence="2" key="1">
    <citation type="submission" date="2016-10" db="EMBL/GenBank/DDBJ databases">
        <title>Pseudomonas frederiksbergensis ERGS4:02 complete genome.</title>
        <authorList>
            <person name="Kumar R."/>
            <person name="Acharya V."/>
            <person name="Singh D."/>
        </authorList>
    </citation>
    <scope>NUCLEOTIDE SEQUENCE [LARGE SCALE GENOMIC DNA]</scope>
    <source>
        <strain evidence="2">ERGS4:02</strain>
    </source>
</reference>
<evidence type="ECO:0000313" key="2">
    <source>
        <dbReference type="Proteomes" id="UP000182567"/>
    </source>
</evidence>
<proteinExistence type="predicted"/>
<dbReference type="Proteomes" id="UP000182567">
    <property type="component" value="Chromosome"/>
</dbReference>
<gene>
    <name evidence="1" type="ORF">BLL42_17170</name>
</gene>
<name>A0A1J0EMS7_9PSED</name>
<protein>
    <recommendedName>
        <fullName evidence="3">Lipoprotein</fullName>
    </recommendedName>
</protein>
<dbReference type="OrthoDB" id="6872006at2"/>
<dbReference type="GeneID" id="46909999"/>
<evidence type="ECO:0000313" key="1">
    <source>
        <dbReference type="EMBL" id="APC17385.1"/>
    </source>
</evidence>
<dbReference type="EMBL" id="CP017886">
    <property type="protein sequence ID" value="APC17385.1"/>
    <property type="molecule type" value="Genomic_DNA"/>
</dbReference>
<dbReference type="RefSeq" id="WP_071553206.1">
    <property type="nucleotide sequence ID" value="NZ_CP017886.1"/>
</dbReference>
<dbReference type="PROSITE" id="PS51257">
    <property type="entry name" value="PROKAR_LIPOPROTEIN"/>
    <property type="match status" value="1"/>
</dbReference>
<sequence length="169" mass="17942">MKFFYAISLTALVLVGCDKQSGSVAPTTSAPAAPSVTYKPLIVSGSGVGNVFTFSNREMGGQAINYQSRTGAVNVMDFVVDNPDDTGYVSVEKAYAFGAKYLLIVSTGENGMSCPATTYAFTYDSESESVTGKKQIDGCSENIETLTEGNKLTVKKEGQSTIFYNGEVK</sequence>
<dbReference type="AlphaFoldDB" id="A0A1J0EMS7"/>
<evidence type="ECO:0008006" key="3">
    <source>
        <dbReference type="Google" id="ProtNLM"/>
    </source>
</evidence>
<accession>A0A1J0EMS7</accession>
<organism evidence="1 2">
    <name type="scientific">Pseudomonas frederiksbergensis</name>
    <dbReference type="NCBI Taxonomy" id="104087"/>
    <lineage>
        <taxon>Bacteria</taxon>
        <taxon>Pseudomonadati</taxon>
        <taxon>Pseudomonadota</taxon>
        <taxon>Gammaproteobacteria</taxon>
        <taxon>Pseudomonadales</taxon>
        <taxon>Pseudomonadaceae</taxon>
        <taxon>Pseudomonas</taxon>
    </lineage>
</organism>